<dbReference type="Proteomes" id="UP000032740">
    <property type="component" value="Chromosome"/>
</dbReference>
<dbReference type="SUPFAM" id="SSF52172">
    <property type="entry name" value="CheY-like"/>
    <property type="match status" value="1"/>
</dbReference>
<feature type="modified residue" description="4-aspartylphosphate" evidence="1">
    <location>
        <position position="59"/>
    </location>
</feature>
<dbReference type="PROSITE" id="PS50930">
    <property type="entry name" value="HTH_LYTTR"/>
    <property type="match status" value="1"/>
</dbReference>
<evidence type="ECO:0000259" key="2">
    <source>
        <dbReference type="PROSITE" id="PS50110"/>
    </source>
</evidence>
<keyword evidence="5" id="KW-1185">Reference proteome</keyword>
<dbReference type="AlphaFoldDB" id="U4KLS5"/>
<evidence type="ECO:0000313" key="5">
    <source>
        <dbReference type="Proteomes" id="UP000032740"/>
    </source>
</evidence>
<dbReference type="PANTHER" id="PTHR37299">
    <property type="entry name" value="TRANSCRIPTIONAL REGULATOR-RELATED"/>
    <property type="match status" value="1"/>
</dbReference>
<dbReference type="PROSITE" id="PS50110">
    <property type="entry name" value="RESPONSE_REGULATORY"/>
    <property type="match status" value="1"/>
</dbReference>
<dbReference type="SMART" id="SM00448">
    <property type="entry name" value="REC"/>
    <property type="match status" value="1"/>
</dbReference>
<dbReference type="RefSeq" id="WP_030003760.1">
    <property type="nucleotide sequence ID" value="NC_022538.1"/>
</dbReference>
<dbReference type="GO" id="GO:0003677">
    <property type="term" value="F:DNA binding"/>
    <property type="evidence" value="ECO:0007669"/>
    <property type="project" value="InterPro"/>
</dbReference>
<protein>
    <submittedName>
        <fullName evidence="4">Two-component system, response regulator, LytTR family</fullName>
    </submittedName>
</protein>
<dbReference type="Pfam" id="PF00072">
    <property type="entry name" value="Response_reg"/>
    <property type="match status" value="1"/>
</dbReference>
<dbReference type="InterPro" id="IPR007492">
    <property type="entry name" value="LytTR_DNA-bd_dom"/>
</dbReference>
<dbReference type="SMART" id="SM00850">
    <property type="entry name" value="LytTR"/>
    <property type="match status" value="1"/>
</dbReference>
<gene>
    <name evidence="4" type="primary">lytT</name>
    <name evidence="4" type="ORF">BN85413000</name>
</gene>
<dbReference type="KEGG" id="apal:BN85413000"/>
<feature type="domain" description="HTH LytTR-type" evidence="3">
    <location>
        <begin position="134"/>
        <end position="234"/>
    </location>
</feature>
<dbReference type="Gene3D" id="2.40.50.1020">
    <property type="entry name" value="LytTr DNA-binding domain"/>
    <property type="match status" value="1"/>
</dbReference>
<evidence type="ECO:0000313" key="4">
    <source>
        <dbReference type="EMBL" id="CCV64877.1"/>
    </source>
</evidence>
<dbReference type="HOGENOM" id="CLU_000445_14_2_14"/>
<dbReference type="GO" id="GO:0000156">
    <property type="term" value="F:phosphorelay response regulator activity"/>
    <property type="evidence" value="ECO:0007669"/>
    <property type="project" value="InterPro"/>
</dbReference>
<evidence type="ECO:0000256" key="1">
    <source>
        <dbReference type="PROSITE-ProRule" id="PRU00169"/>
    </source>
</evidence>
<proteinExistence type="predicted"/>
<name>U4KLS5_ALTPJ</name>
<dbReference type="Gene3D" id="3.40.50.2300">
    <property type="match status" value="1"/>
</dbReference>
<dbReference type="STRING" id="1318466.BN85413000"/>
<dbReference type="OrthoDB" id="2168082at2"/>
<dbReference type="InterPro" id="IPR046947">
    <property type="entry name" value="LytR-like"/>
</dbReference>
<evidence type="ECO:0000259" key="3">
    <source>
        <dbReference type="PROSITE" id="PS50930"/>
    </source>
</evidence>
<organism evidence="4 5">
    <name type="scientific">Alteracholeplasma palmae (strain ATCC 49389 / J233)</name>
    <name type="common">Acholeplasma palmae</name>
    <dbReference type="NCBI Taxonomy" id="1318466"/>
    <lineage>
        <taxon>Bacteria</taxon>
        <taxon>Bacillati</taxon>
        <taxon>Mycoplasmatota</taxon>
        <taxon>Mollicutes</taxon>
        <taxon>Acholeplasmatales</taxon>
        <taxon>Acholeplasmataceae</taxon>
        <taxon>Acholeplasma</taxon>
    </lineage>
</organism>
<dbReference type="EMBL" id="FO681347">
    <property type="protein sequence ID" value="CCV64877.1"/>
    <property type="molecule type" value="Genomic_DNA"/>
</dbReference>
<accession>U4KLS5</accession>
<sequence>MNINIALCDDDKDVLSHYKKMISNISTPYILNINTFLNAMDLLDAVENDLNYYHLVLLDVEMSNYNGIEISKSLRKSGFQNEIIFLTDYVDYAYEAFDSYPFQYLHKKTLTKEKFTSVLTKVFALQDKKQREVFIANTKGETKIIPYSFIACFEAQGRYIVIYYEMNKSFEFIHTIQELENKLPKSDFIRVHRSYIINMAYLDSFQGNYLKLKNGLIIPIGATRLKEVKDLFTKYLIKQTEEE</sequence>
<dbReference type="InterPro" id="IPR011006">
    <property type="entry name" value="CheY-like_superfamily"/>
</dbReference>
<dbReference type="InterPro" id="IPR001789">
    <property type="entry name" value="Sig_transdc_resp-reg_receiver"/>
</dbReference>
<reference evidence="4 5" key="1">
    <citation type="journal article" date="2013" name="J. Mol. Microbiol. Biotechnol.">
        <title>Analysis of the Complete Genomes of Acholeplasma brassicae , A. palmae and A. laidlawii and Their Comparison to the Obligate Parasites from ' Candidatus Phytoplasma'.</title>
        <authorList>
            <person name="Kube M."/>
            <person name="Siewert C."/>
            <person name="Migdoll A.M."/>
            <person name="Duduk B."/>
            <person name="Holz S."/>
            <person name="Rabus R."/>
            <person name="Seemuller E."/>
            <person name="Mitrovic J."/>
            <person name="Muller I."/>
            <person name="Buttner C."/>
            <person name="Reinhardt R."/>
        </authorList>
    </citation>
    <scope>NUCLEOTIDE SEQUENCE [LARGE SCALE GENOMIC DNA]</scope>
    <source>
        <strain evidence="4 5">J233</strain>
    </source>
</reference>
<dbReference type="PANTHER" id="PTHR37299:SF1">
    <property type="entry name" value="STAGE 0 SPORULATION PROTEIN A HOMOLOG"/>
    <property type="match status" value="1"/>
</dbReference>
<keyword evidence="1" id="KW-0597">Phosphoprotein</keyword>
<feature type="domain" description="Response regulatory" evidence="2">
    <location>
        <begin position="4"/>
        <end position="122"/>
    </location>
</feature>
<dbReference type="Pfam" id="PF04397">
    <property type="entry name" value="LytTR"/>
    <property type="match status" value="1"/>
</dbReference>